<organism evidence="2">
    <name type="scientific">Candidatus Enterococcus clewellii</name>
    <dbReference type="NCBI Taxonomy" id="1834193"/>
    <lineage>
        <taxon>Bacteria</taxon>
        <taxon>Bacillati</taxon>
        <taxon>Bacillota</taxon>
        <taxon>Bacilli</taxon>
        <taxon>Lactobacillales</taxon>
        <taxon>Enterococcaceae</taxon>
        <taxon>Enterococcus</taxon>
    </lineage>
</organism>
<reference evidence="2" key="1">
    <citation type="submission" date="2017-05" db="EMBL/GenBank/DDBJ databases">
        <title>The Genome Sequence of Enterococcus sp. 9E7_DIV0242.</title>
        <authorList>
            <consortium name="The Broad Institute Genomics Platform"/>
            <consortium name="The Broad Institute Genomic Center for Infectious Diseases"/>
            <person name="Earl A."/>
            <person name="Manson A."/>
            <person name="Schwartman J."/>
            <person name="Gilmore M."/>
            <person name="Abouelleil A."/>
            <person name="Cao P."/>
            <person name="Chapman S."/>
            <person name="Cusick C."/>
            <person name="Shea T."/>
            <person name="Young S."/>
            <person name="Neafsey D."/>
            <person name="Nusbaum C."/>
            <person name="Birren B."/>
        </authorList>
    </citation>
    <scope>NUCLEOTIDE SEQUENCE [LARGE SCALE GENOMIC DNA]</scope>
    <source>
        <strain evidence="2">9E7_DIV0242</strain>
    </source>
</reference>
<reference evidence="3" key="2">
    <citation type="submission" date="2017-05" db="EMBL/GenBank/DDBJ databases">
        <authorList>
            <consortium name="The Broad Institute Genomics Platform"/>
            <consortium name="The Broad Institute Genomic Center for Infectious Diseases"/>
            <person name="Earl A."/>
            <person name="Manson A."/>
            <person name="Schwartman J."/>
            <person name="Gilmore M."/>
            <person name="Abouelleil A."/>
            <person name="Cao P."/>
            <person name="Chapman S."/>
            <person name="Cusick C."/>
            <person name="Shea T."/>
            <person name="Young S."/>
            <person name="Neafsey D."/>
            <person name="Nusbaum C."/>
            <person name="Birren B."/>
        </authorList>
    </citation>
    <scope>NUCLEOTIDE SEQUENCE</scope>
    <source>
        <strain evidence="3">9E7_DIV0242</strain>
    </source>
</reference>
<keyword evidence="1" id="KW-0472">Membrane</keyword>
<gene>
    <name evidence="3" type="ORF">A5888_001841</name>
    <name evidence="2" type="ORF">A5888_002975</name>
</gene>
<evidence type="ECO:0000256" key="1">
    <source>
        <dbReference type="SAM" id="Phobius"/>
    </source>
</evidence>
<keyword evidence="1" id="KW-1133">Transmembrane helix</keyword>
<reference evidence="3" key="3">
    <citation type="submission" date="2024-03" db="EMBL/GenBank/DDBJ databases">
        <title>The Genome Sequence of Enterococcus sp. DIV0242b.</title>
        <authorList>
            <consortium name="The Broad Institute Genomics Platform"/>
            <consortium name="The Broad Institute Microbial Omics Core"/>
            <consortium name="The Broad Institute Genomic Center for Infectious Diseases"/>
            <person name="Earl A."/>
            <person name="Manson A."/>
            <person name="Gilmore M."/>
            <person name="Schwartman J."/>
            <person name="Shea T."/>
            <person name="Abouelleil A."/>
            <person name="Cao P."/>
            <person name="Chapman S."/>
            <person name="Cusick C."/>
            <person name="Young S."/>
            <person name="Neafsey D."/>
            <person name="Nusbaum C."/>
            <person name="Birren B."/>
        </authorList>
    </citation>
    <scope>NUCLEOTIDE SEQUENCE</scope>
    <source>
        <strain evidence="3">9E7_DIV0242</strain>
    </source>
</reference>
<evidence type="ECO:0000313" key="2">
    <source>
        <dbReference type="EMBL" id="OTP13497.1"/>
    </source>
</evidence>
<dbReference type="Proteomes" id="UP000195141">
    <property type="component" value="Chromosome"/>
</dbReference>
<sequence>MKKGNGKMIVLYVLSICLILAIVYLPNKLFPKAQTLDFRGYVDEIVVDSDKNEIRIAAVYVNTDTKAEIKASTKISCSYLDGRAFPIANLKKGDMIDLDYKGQWGLDGDGVMQAEAAWLTVCPMNEK</sequence>
<feature type="transmembrane region" description="Helical" evidence="1">
    <location>
        <begin position="9"/>
        <end position="26"/>
    </location>
</feature>
<keyword evidence="4" id="KW-1185">Reference proteome</keyword>
<proteinExistence type="predicted"/>
<protein>
    <recommendedName>
        <fullName evidence="5">DUF5666 domain-containing protein</fullName>
    </recommendedName>
</protein>
<evidence type="ECO:0000313" key="3">
    <source>
        <dbReference type="EMBL" id="WYJ90113.1"/>
    </source>
</evidence>
<evidence type="ECO:0000313" key="4">
    <source>
        <dbReference type="Proteomes" id="UP000195141"/>
    </source>
</evidence>
<evidence type="ECO:0008006" key="5">
    <source>
        <dbReference type="Google" id="ProtNLM"/>
    </source>
</evidence>
<name>A0A242K3C2_9ENTE</name>
<accession>A0A242K3C2</accession>
<dbReference type="RefSeq" id="WP_086349989.1">
    <property type="nucleotide sequence ID" value="NZ_CP147247.1"/>
</dbReference>
<dbReference type="AlphaFoldDB" id="A0A242K3C2"/>
<keyword evidence="1" id="KW-0812">Transmembrane</keyword>
<dbReference type="EMBL" id="CP147247">
    <property type="protein sequence ID" value="WYJ90113.1"/>
    <property type="molecule type" value="Genomic_DNA"/>
</dbReference>
<dbReference type="EMBL" id="NGMM01000005">
    <property type="protein sequence ID" value="OTP13497.1"/>
    <property type="molecule type" value="Genomic_DNA"/>
</dbReference>